<protein>
    <recommendedName>
        <fullName evidence="6">Putative mRNA interferase YoeB</fullName>
    </recommendedName>
</protein>
<evidence type="ECO:0000256" key="2">
    <source>
        <dbReference type="ARBA" id="ARBA00022649"/>
    </source>
</evidence>
<evidence type="ECO:0000256" key="4">
    <source>
        <dbReference type="ARBA" id="ARBA00022759"/>
    </source>
</evidence>
<evidence type="ECO:0000313" key="8">
    <source>
        <dbReference type="Proteomes" id="UP000666369"/>
    </source>
</evidence>
<dbReference type="PANTHER" id="PTHR38039:SF1">
    <property type="entry name" value="TOXIN YOEB"/>
    <property type="match status" value="1"/>
</dbReference>
<dbReference type="RefSeq" id="WP_166097866.1">
    <property type="nucleotide sequence ID" value="NZ_JAADJT010000001.1"/>
</dbReference>
<name>A0ABX0FEP3_9BURK</name>
<organism evidence="7 8">
    <name type="scientific">Duganella aceris</name>
    <dbReference type="NCBI Taxonomy" id="2703883"/>
    <lineage>
        <taxon>Bacteria</taxon>
        <taxon>Pseudomonadati</taxon>
        <taxon>Pseudomonadota</taxon>
        <taxon>Betaproteobacteria</taxon>
        <taxon>Burkholderiales</taxon>
        <taxon>Oxalobacteraceae</taxon>
        <taxon>Telluria group</taxon>
        <taxon>Duganella</taxon>
    </lineage>
</organism>
<gene>
    <name evidence="7" type="ORF">GW587_01910</name>
</gene>
<dbReference type="EMBL" id="JAADJT010000001">
    <property type="protein sequence ID" value="NGZ83014.1"/>
    <property type="molecule type" value="Genomic_DNA"/>
</dbReference>
<dbReference type="PANTHER" id="PTHR38039">
    <property type="entry name" value="TOXIN YOEB"/>
    <property type="match status" value="1"/>
</dbReference>
<dbReference type="SUPFAM" id="SSF143011">
    <property type="entry name" value="RelE-like"/>
    <property type="match status" value="1"/>
</dbReference>
<evidence type="ECO:0000256" key="6">
    <source>
        <dbReference type="ARBA" id="ARBA00030388"/>
    </source>
</evidence>
<dbReference type="InterPro" id="IPR035093">
    <property type="entry name" value="RelE/ParE_toxin_dom_sf"/>
</dbReference>
<keyword evidence="4" id="KW-0255">Endonuclease</keyword>
<dbReference type="Gene3D" id="3.30.2310.20">
    <property type="entry name" value="RelE-like"/>
    <property type="match status" value="1"/>
</dbReference>
<dbReference type="NCBIfam" id="TIGR02116">
    <property type="entry name" value="toxin_Txe_YoeB"/>
    <property type="match status" value="1"/>
</dbReference>
<reference evidence="8" key="1">
    <citation type="submission" date="2023-07" db="EMBL/GenBank/DDBJ databases">
        <title>Duganella aceri sp. nov., isolated from tree sap.</title>
        <authorList>
            <person name="Kim I.S."/>
        </authorList>
    </citation>
    <scope>NUCLEOTIDE SEQUENCE [LARGE SCALE GENOMIC DNA]</scope>
    <source>
        <strain evidence="8">SAP-35</strain>
    </source>
</reference>
<keyword evidence="8" id="KW-1185">Reference proteome</keyword>
<proteinExistence type="inferred from homology"/>
<sequence length="85" mass="9949">MRNLLFTNEAWLDYTYWQSQDRKTVKKINELLLASCRSPFDGIGQPEALKGNLSGLWSRRIHHKNRLVYRVDGDAIAIVSCRNHY</sequence>
<keyword evidence="3" id="KW-0540">Nuclease</keyword>
<dbReference type="Pfam" id="PF06769">
    <property type="entry name" value="YoeB_toxin"/>
    <property type="match status" value="1"/>
</dbReference>
<comment type="similarity">
    <text evidence="1">Belongs to the YoeB family.</text>
</comment>
<evidence type="ECO:0000313" key="7">
    <source>
        <dbReference type="EMBL" id="NGZ83014.1"/>
    </source>
</evidence>
<evidence type="ECO:0000256" key="1">
    <source>
        <dbReference type="ARBA" id="ARBA00008172"/>
    </source>
</evidence>
<keyword evidence="2" id="KW-1277">Toxin-antitoxin system</keyword>
<dbReference type="InterPro" id="IPR009614">
    <property type="entry name" value="YoeB_toxin"/>
</dbReference>
<evidence type="ECO:0000256" key="5">
    <source>
        <dbReference type="ARBA" id="ARBA00022801"/>
    </source>
</evidence>
<keyword evidence="5" id="KW-0378">Hydrolase</keyword>
<comment type="caution">
    <text evidence="7">The sequence shown here is derived from an EMBL/GenBank/DDBJ whole genome shotgun (WGS) entry which is preliminary data.</text>
</comment>
<dbReference type="Proteomes" id="UP000666369">
    <property type="component" value="Unassembled WGS sequence"/>
</dbReference>
<accession>A0ABX0FEP3</accession>
<evidence type="ECO:0000256" key="3">
    <source>
        <dbReference type="ARBA" id="ARBA00022722"/>
    </source>
</evidence>